<keyword evidence="4" id="KW-1185">Reference proteome</keyword>
<dbReference type="AlphaFoldDB" id="A0A4U5M8W5"/>
<name>A0A4U5M8W5_STECR</name>
<feature type="chain" id="PRO_5020997682" description="Domain of unknown function DB domain-containing protein" evidence="1">
    <location>
        <begin position="20"/>
        <end position="249"/>
    </location>
</feature>
<sequence length="249" mass="27820">MHPLLPYAFLGFALVQVSYECVPSGVCGNGCGAPPPPQQGCVPAGCQPGYACGPYGCARNRARSALTRQDPFLASGLSGYKNTTKTTVKVKKEPIRNIYGFKRKQGVIVEEPEETVERKEEPLFVKATNPNDLFRQCCEDRHLPDSCLSKCNFNTFTKDSLQAMFFKNDACPIEAAADIQFCAAQGRDHRECCIRNGIKTTLAGDKCLIFCDQRAGQVTKLDYSYVPCYDRFENMKRCFYDDIKTRLDK</sequence>
<evidence type="ECO:0000256" key="1">
    <source>
        <dbReference type="SAM" id="SignalP"/>
    </source>
</evidence>
<dbReference type="Proteomes" id="UP000298663">
    <property type="component" value="Unassembled WGS sequence"/>
</dbReference>
<reference evidence="3 4" key="1">
    <citation type="journal article" date="2015" name="Genome Biol.">
        <title>Comparative genomics of Steinernema reveals deeply conserved gene regulatory networks.</title>
        <authorList>
            <person name="Dillman A.R."/>
            <person name="Macchietto M."/>
            <person name="Porter C.F."/>
            <person name="Rogers A."/>
            <person name="Williams B."/>
            <person name="Antoshechkin I."/>
            <person name="Lee M.M."/>
            <person name="Goodwin Z."/>
            <person name="Lu X."/>
            <person name="Lewis E.E."/>
            <person name="Goodrich-Blair H."/>
            <person name="Stock S.P."/>
            <person name="Adams B.J."/>
            <person name="Sternberg P.W."/>
            <person name="Mortazavi A."/>
        </authorList>
    </citation>
    <scope>NUCLEOTIDE SEQUENCE [LARGE SCALE GENOMIC DNA]</scope>
    <source>
        <strain evidence="3 4">ALL</strain>
    </source>
</reference>
<protein>
    <recommendedName>
        <fullName evidence="2">Domain of unknown function DB domain-containing protein</fullName>
    </recommendedName>
</protein>
<dbReference type="OrthoDB" id="5843172at2759"/>
<evidence type="ECO:0000259" key="2">
    <source>
        <dbReference type="Pfam" id="PF01682"/>
    </source>
</evidence>
<dbReference type="PANTHER" id="PTHR46705:SF4">
    <property type="entry name" value="DOMAIN OF UNKNOWN FUNCTION DB DOMAIN-CONTAINING PROTEIN"/>
    <property type="match status" value="1"/>
</dbReference>
<feature type="domain" description="Domain of unknown function DB" evidence="2">
    <location>
        <begin position="137"/>
        <end position="239"/>
    </location>
</feature>
<dbReference type="STRING" id="34508.A0A4U5M8W5"/>
<evidence type="ECO:0000313" key="3">
    <source>
        <dbReference type="EMBL" id="TKR65400.1"/>
    </source>
</evidence>
<feature type="signal peptide" evidence="1">
    <location>
        <begin position="1"/>
        <end position="19"/>
    </location>
</feature>
<proteinExistence type="predicted"/>
<dbReference type="Pfam" id="PF01682">
    <property type="entry name" value="DB"/>
    <property type="match status" value="1"/>
</dbReference>
<comment type="caution">
    <text evidence="3">The sequence shown here is derived from an EMBL/GenBank/DDBJ whole genome shotgun (WGS) entry which is preliminary data.</text>
</comment>
<dbReference type="EMBL" id="AZBU02000009">
    <property type="protein sequence ID" value="TKR65400.1"/>
    <property type="molecule type" value="Genomic_DNA"/>
</dbReference>
<keyword evidence="1" id="KW-0732">Signal</keyword>
<gene>
    <name evidence="3" type="ORF">L596_025808</name>
</gene>
<reference evidence="3 4" key="2">
    <citation type="journal article" date="2019" name="G3 (Bethesda)">
        <title>Hybrid Assembly of the Genome of the Entomopathogenic Nematode Steinernema carpocapsae Identifies the X-Chromosome.</title>
        <authorList>
            <person name="Serra L."/>
            <person name="Macchietto M."/>
            <person name="Macias-Munoz A."/>
            <person name="McGill C.J."/>
            <person name="Rodriguez I.M."/>
            <person name="Rodriguez B."/>
            <person name="Murad R."/>
            <person name="Mortazavi A."/>
        </authorList>
    </citation>
    <scope>NUCLEOTIDE SEQUENCE [LARGE SCALE GENOMIC DNA]</scope>
    <source>
        <strain evidence="3 4">ALL</strain>
    </source>
</reference>
<dbReference type="PANTHER" id="PTHR46705">
    <property type="entry name" value="PROTEIN CBG09805"/>
    <property type="match status" value="1"/>
</dbReference>
<organism evidence="3 4">
    <name type="scientific">Steinernema carpocapsae</name>
    <name type="common">Entomopathogenic nematode</name>
    <dbReference type="NCBI Taxonomy" id="34508"/>
    <lineage>
        <taxon>Eukaryota</taxon>
        <taxon>Metazoa</taxon>
        <taxon>Ecdysozoa</taxon>
        <taxon>Nematoda</taxon>
        <taxon>Chromadorea</taxon>
        <taxon>Rhabditida</taxon>
        <taxon>Tylenchina</taxon>
        <taxon>Panagrolaimomorpha</taxon>
        <taxon>Strongyloidoidea</taxon>
        <taxon>Steinernematidae</taxon>
        <taxon>Steinernema</taxon>
    </lineage>
</organism>
<accession>A0A4U5M8W5</accession>
<evidence type="ECO:0000313" key="4">
    <source>
        <dbReference type="Proteomes" id="UP000298663"/>
    </source>
</evidence>
<dbReference type="InterPro" id="IPR002602">
    <property type="entry name" value="DB"/>
</dbReference>